<proteinExistence type="predicted"/>
<dbReference type="AlphaFoldDB" id="H5SC15"/>
<name>H5SC15_9BACT</name>
<organism evidence="3">
    <name type="scientific">uncultured Planctomycetota bacterium</name>
    <dbReference type="NCBI Taxonomy" id="120965"/>
    <lineage>
        <taxon>Bacteria</taxon>
        <taxon>Pseudomonadati</taxon>
        <taxon>Planctomycetota</taxon>
        <taxon>environmental samples</taxon>
    </lineage>
</organism>
<sequence>MSDYQITGPYGHKNLAVFLLHSPQQHQRQFLTLDEGLKSGLVKVTEKASAQVNELMVENDSDLPLFLQEGDRLFGGKQDRILYASLVVPPKSGPNPVPAFCVEPGRWSEGRSGERFEATTNSALAPLRVRNAAKLAKSQQQVWQEVANFRFHHAHVVRAGADSFGRVDFGPSTSLNEVLDDPAVVKLTQDYTAALETLLQDKPDAVGVAIAVQGRFVEVNIYPNHQLLRRMYPRLLQSHVLDAISQKGGTQASSHPTPENLRRLLTEGRQKQKRTERVNALNRLEIIELEFQDAKTGQWAHCMSYYDEQPIHLQWVSVNQPTEMPDNPVPDTRDQRPRLLQQLNP</sequence>
<reference evidence="3" key="1">
    <citation type="journal article" date="2005" name="Environ. Microbiol.">
        <title>Genetic and functional properties of uncultivated thermophilic crenarchaeotes from a subsurface gold mine as revealed by analysis of genome fragments.</title>
        <authorList>
            <person name="Nunoura T."/>
            <person name="Hirayama H."/>
            <person name="Takami H."/>
            <person name="Oida H."/>
            <person name="Nishi S."/>
            <person name="Shimamura S."/>
            <person name="Suzuki Y."/>
            <person name="Inagaki F."/>
            <person name="Takai K."/>
            <person name="Nealson K.H."/>
            <person name="Horikoshi K."/>
        </authorList>
    </citation>
    <scope>NUCLEOTIDE SEQUENCE</scope>
</reference>
<evidence type="ECO:0000313" key="3">
    <source>
        <dbReference type="EMBL" id="BAL53701.1"/>
    </source>
</evidence>
<reference evidence="3" key="2">
    <citation type="journal article" date="2012" name="PLoS ONE">
        <title>A Deeply Branching Thermophilic Bacterium with an Ancient Acetyl-CoA Pathway Dominates a Subsurface Ecosystem.</title>
        <authorList>
            <person name="Takami H."/>
            <person name="Noguchi H."/>
            <person name="Takaki Y."/>
            <person name="Uchiyama I."/>
            <person name="Toyoda A."/>
            <person name="Nishi S."/>
            <person name="Chee G.-J."/>
            <person name="Arai W."/>
            <person name="Nunoura T."/>
            <person name="Itoh T."/>
            <person name="Hattori M."/>
            <person name="Takai K."/>
        </authorList>
    </citation>
    <scope>NUCLEOTIDE SEQUENCE</scope>
</reference>
<evidence type="ECO:0000256" key="1">
    <source>
        <dbReference type="SAM" id="MobiDB-lite"/>
    </source>
</evidence>
<dbReference type="InterPro" id="IPR046699">
    <property type="entry name" value="ARPP-1"/>
</dbReference>
<dbReference type="EMBL" id="AP011664">
    <property type="protein sequence ID" value="BAL53701.1"/>
    <property type="molecule type" value="Genomic_DNA"/>
</dbReference>
<dbReference type="Pfam" id="PF20208">
    <property type="entry name" value="ARPP-1"/>
    <property type="match status" value="1"/>
</dbReference>
<evidence type="ECO:0000259" key="2">
    <source>
        <dbReference type="Pfam" id="PF20208"/>
    </source>
</evidence>
<gene>
    <name evidence="3" type="ORF">HGMM_F07G10C29</name>
</gene>
<protein>
    <submittedName>
        <fullName evidence="3">Hypothetical conserved protein</fullName>
    </submittedName>
</protein>
<accession>H5SC15</accession>
<feature type="domain" description="ARG and Rhodanese-Phosphatase-superfamily-associated" evidence="2">
    <location>
        <begin position="4"/>
        <end position="292"/>
    </location>
</feature>
<feature type="region of interest" description="Disordered" evidence="1">
    <location>
        <begin position="320"/>
        <end position="345"/>
    </location>
</feature>